<organism evidence="7 8">
    <name type="scientific">Brevibacillus ruminantium</name>
    <dbReference type="NCBI Taxonomy" id="2950604"/>
    <lineage>
        <taxon>Bacteria</taxon>
        <taxon>Bacillati</taxon>
        <taxon>Bacillota</taxon>
        <taxon>Bacilli</taxon>
        <taxon>Bacillales</taxon>
        <taxon>Paenibacillaceae</taxon>
        <taxon>Brevibacillus</taxon>
    </lineage>
</organism>
<dbReference type="Pfam" id="PF00271">
    <property type="entry name" value="Helicase_C"/>
    <property type="match status" value="1"/>
</dbReference>
<dbReference type="PROSITE" id="PS51192">
    <property type="entry name" value="HELICASE_ATP_BIND_1"/>
    <property type="match status" value="1"/>
</dbReference>
<dbReference type="InterPro" id="IPR050474">
    <property type="entry name" value="Hel308_SKI2-like"/>
</dbReference>
<evidence type="ECO:0000256" key="2">
    <source>
        <dbReference type="ARBA" id="ARBA00022801"/>
    </source>
</evidence>
<keyword evidence="1" id="KW-0547">Nucleotide-binding</keyword>
<dbReference type="InterPro" id="IPR027417">
    <property type="entry name" value="P-loop_NTPase"/>
</dbReference>
<dbReference type="Proteomes" id="UP001056500">
    <property type="component" value="Chromosome"/>
</dbReference>
<evidence type="ECO:0000256" key="1">
    <source>
        <dbReference type="ARBA" id="ARBA00022741"/>
    </source>
</evidence>
<evidence type="ECO:0000313" key="7">
    <source>
        <dbReference type="EMBL" id="USG67337.1"/>
    </source>
</evidence>
<evidence type="ECO:0000256" key="4">
    <source>
        <dbReference type="ARBA" id="ARBA00022840"/>
    </source>
</evidence>
<dbReference type="Pfam" id="PF00270">
    <property type="entry name" value="DEAD"/>
    <property type="match status" value="1"/>
</dbReference>
<dbReference type="SMART" id="SM00487">
    <property type="entry name" value="DEXDc"/>
    <property type="match status" value="1"/>
</dbReference>
<evidence type="ECO:0000313" key="8">
    <source>
        <dbReference type="Proteomes" id="UP001056500"/>
    </source>
</evidence>
<reference evidence="7" key="1">
    <citation type="submission" date="2022-06" db="EMBL/GenBank/DDBJ databases">
        <title>Genome sequencing of Brevibacillus sp. BB3-R1.</title>
        <authorList>
            <person name="Heo J."/>
            <person name="Lee D."/>
            <person name="Won M."/>
            <person name="Han B.-H."/>
            <person name="Hong S.-B."/>
            <person name="Kwon S.-W."/>
        </authorList>
    </citation>
    <scope>NUCLEOTIDE SEQUENCE</scope>
    <source>
        <strain evidence="7">BB3-R1</strain>
    </source>
</reference>
<name>A0ABY4WMQ8_9BACL</name>
<dbReference type="InterPro" id="IPR001650">
    <property type="entry name" value="Helicase_C-like"/>
</dbReference>
<dbReference type="PANTHER" id="PTHR47961">
    <property type="entry name" value="DNA POLYMERASE THETA, PUTATIVE (AFU_ORTHOLOGUE AFUA_1G05260)-RELATED"/>
    <property type="match status" value="1"/>
</dbReference>
<dbReference type="EMBL" id="CP098755">
    <property type="protein sequence ID" value="USG67337.1"/>
    <property type="molecule type" value="Genomic_DNA"/>
</dbReference>
<accession>A0ABY4WMQ8</accession>
<dbReference type="Gene3D" id="3.40.50.300">
    <property type="entry name" value="P-loop containing nucleotide triphosphate hydrolases"/>
    <property type="match status" value="2"/>
</dbReference>
<keyword evidence="3 7" id="KW-0347">Helicase</keyword>
<evidence type="ECO:0000259" key="6">
    <source>
        <dbReference type="PROSITE" id="PS51194"/>
    </source>
</evidence>
<feature type="domain" description="Helicase C-terminal" evidence="6">
    <location>
        <begin position="325"/>
        <end position="507"/>
    </location>
</feature>
<protein>
    <submittedName>
        <fullName evidence="7">DEAD/DEAH box helicase</fullName>
    </submittedName>
</protein>
<keyword evidence="8" id="KW-1185">Reference proteome</keyword>
<gene>
    <name evidence="7" type="ORF">NDK47_08720</name>
</gene>
<evidence type="ECO:0000259" key="5">
    <source>
        <dbReference type="PROSITE" id="PS51192"/>
    </source>
</evidence>
<sequence>MNPFISKEKLEIAKKLLDRLKRYDALENKEFRTILETAYYLLSSKDDEYYNLGLSIICHVAENRPTDEFVHQLLFDCIIESRVFLYHQMYKKLDSKYGETIEHGSFDMFSESFYTLNTGTVLTRDQKRVFEDFKRFRRLVVSAPTSFGKSRIISEIITHNSYNNIAIILPTIALLNETYLSLRKNPAISLRYKLINTLTQSFGDSSNIFILTPEKMDLLLDSYPQLNIDFFTMDEIYKIQDDDDRKHVFTHCLYRLSKMNADFYLIGPYFQDFSKKFLERTNAKFRRYSAEIVQKDTIDISVINYHEEFNVSTHKFKKLKDNDRNLINIAKKVDGQTLVYLGRKDTVETRAKRLAEKLEGSEQSSELIDYIKTTINEDWSLVHCLQKGVAFHHSAIPKYIQTEIVDAFNNGSIDILVCTSTLTEGVNTSAKNIMIFDNTKGDKPLTGFDVKNIKGRAGRFLSHFVGRVIALEPLSEEKDKESIDFSYYDNKSLSPEEAIQVDKGDLFDENLKNRNEMEKVLGEWNIPIELIKRNKFIPIHNQVSLINELRCDPNIMPYLLFASIYPKKEQFNLILFLCHRHLFNDKDKNDRNFWLGNLGRLTKFYIYRSPSLKELINTQNGKSIDTKVRNAFALISKYFEFALPKYFSTFEQIFNFVYREKYGVQDAISLKALITKLEFGYVDKHEIALKEAGVPVNIINKISNGFLDCDSIDKIKAKLALNPNLTGNLSQYEKRILEKYI</sequence>
<dbReference type="SMART" id="SM00490">
    <property type="entry name" value="HELICc"/>
    <property type="match status" value="1"/>
</dbReference>
<dbReference type="SUPFAM" id="SSF52540">
    <property type="entry name" value="P-loop containing nucleoside triphosphate hydrolases"/>
    <property type="match status" value="2"/>
</dbReference>
<dbReference type="RefSeq" id="WP_251874439.1">
    <property type="nucleotide sequence ID" value="NZ_CP098755.1"/>
</dbReference>
<dbReference type="InterPro" id="IPR014001">
    <property type="entry name" value="Helicase_ATP-bd"/>
</dbReference>
<proteinExistence type="predicted"/>
<dbReference type="PANTHER" id="PTHR47961:SF6">
    <property type="entry name" value="DNA-DIRECTED DNA POLYMERASE"/>
    <property type="match status" value="1"/>
</dbReference>
<dbReference type="InterPro" id="IPR011545">
    <property type="entry name" value="DEAD/DEAH_box_helicase_dom"/>
</dbReference>
<keyword evidence="2" id="KW-0378">Hydrolase</keyword>
<dbReference type="PROSITE" id="PS51194">
    <property type="entry name" value="HELICASE_CTER"/>
    <property type="match status" value="1"/>
</dbReference>
<feature type="domain" description="Helicase ATP-binding" evidence="5">
    <location>
        <begin position="130"/>
        <end position="267"/>
    </location>
</feature>
<evidence type="ECO:0000256" key="3">
    <source>
        <dbReference type="ARBA" id="ARBA00022806"/>
    </source>
</evidence>
<keyword evidence="4" id="KW-0067">ATP-binding</keyword>
<dbReference type="GO" id="GO:0004386">
    <property type="term" value="F:helicase activity"/>
    <property type="evidence" value="ECO:0007669"/>
    <property type="project" value="UniProtKB-KW"/>
</dbReference>